<accession>A0A2C6MFJ7</accession>
<organism evidence="1 2">
    <name type="scientific">Desulforamulus profundi</name>
    <dbReference type="NCBI Taxonomy" id="1383067"/>
    <lineage>
        <taxon>Bacteria</taxon>
        <taxon>Bacillati</taxon>
        <taxon>Bacillota</taxon>
        <taxon>Clostridia</taxon>
        <taxon>Eubacteriales</taxon>
        <taxon>Peptococcaceae</taxon>
        <taxon>Desulforamulus</taxon>
    </lineage>
</organism>
<sequence>MPGFAGQYARWRWWQLRERAAAPGSDCSCTCGQLPWLLLAVTAARSRVLRYQCRC</sequence>
<name>A0A2C6MFJ7_9FIRM</name>
<keyword evidence="2" id="KW-1185">Reference proteome</keyword>
<protein>
    <submittedName>
        <fullName evidence="1">Uncharacterized protein</fullName>
    </submittedName>
</protein>
<dbReference type="EMBL" id="AWQQ01000055">
    <property type="protein sequence ID" value="PHJ38183.1"/>
    <property type="molecule type" value="Genomic_DNA"/>
</dbReference>
<comment type="caution">
    <text evidence="1">The sequence shown here is derived from an EMBL/GenBank/DDBJ whole genome shotgun (WGS) entry which is preliminary data.</text>
</comment>
<evidence type="ECO:0000313" key="2">
    <source>
        <dbReference type="Proteomes" id="UP000222564"/>
    </source>
</evidence>
<evidence type="ECO:0000313" key="1">
    <source>
        <dbReference type="EMBL" id="PHJ38183.1"/>
    </source>
</evidence>
<proteinExistence type="predicted"/>
<dbReference type="AlphaFoldDB" id="A0A2C6MFJ7"/>
<dbReference type="Proteomes" id="UP000222564">
    <property type="component" value="Unassembled WGS sequence"/>
</dbReference>
<reference evidence="1 2" key="1">
    <citation type="submission" date="2013-09" db="EMBL/GenBank/DDBJ databases">
        <title>Biodegradation of hydrocarbons in the deep terrestrial subsurface : characterization of a microbial consortium composed of two Desulfotomaculum species originating from a deep geological formation.</title>
        <authorList>
            <person name="Aullo T."/>
            <person name="Berlendis S."/>
            <person name="Lascourreges J.-F."/>
            <person name="Dessort D."/>
            <person name="Saint-Laurent S."/>
            <person name="Schraauwers B."/>
            <person name="Mas J."/>
            <person name="Magot M."/>
            <person name="Ranchou-Peyruse A."/>
        </authorList>
    </citation>
    <scope>NUCLEOTIDE SEQUENCE [LARGE SCALE GENOMIC DNA]</scope>
    <source>
        <strain evidence="1 2">Bs107</strain>
    </source>
</reference>
<gene>
    <name evidence="1" type="ORF">P378_11605</name>
</gene>